<evidence type="ECO:0000313" key="5">
    <source>
        <dbReference type="EMBL" id="NYD76099.1"/>
    </source>
</evidence>
<dbReference type="SUPFAM" id="SSF88946">
    <property type="entry name" value="Sigma2 domain of RNA polymerase sigma factors"/>
    <property type="match status" value="1"/>
</dbReference>
<protein>
    <submittedName>
        <fullName evidence="5">RNA polymerase sigma-70 factor (ECF subfamily)</fullName>
    </submittedName>
</protein>
<dbReference type="Gene3D" id="1.10.1740.10">
    <property type="match status" value="1"/>
</dbReference>
<dbReference type="GO" id="GO:0006352">
    <property type="term" value="P:DNA-templated transcription initiation"/>
    <property type="evidence" value="ECO:0007669"/>
    <property type="project" value="InterPro"/>
</dbReference>
<dbReference type="GO" id="GO:0016987">
    <property type="term" value="F:sigma factor activity"/>
    <property type="evidence" value="ECO:0007669"/>
    <property type="project" value="UniProtKB-KW"/>
</dbReference>
<keyword evidence="2" id="KW-0805">Transcription regulation</keyword>
<dbReference type="InterPro" id="IPR014284">
    <property type="entry name" value="RNA_pol_sigma-70_dom"/>
</dbReference>
<gene>
    <name evidence="5" type="ORF">BJ963_003618</name>
</gene>
<sequence>MDTDTSSWLAALRDNGPAREAALARLHAMMLRVATHETYKRGPVVRITGPELDDLALQAADDAMLSLLTKLDSFRGESRFTTWAYRFVALEVSNKVARHFSRRPALTLEVDEWERLPASMNHDPLQRTIQRELISAVRRAVDETLTDHQRDVFLAVVVEGLPLERVVAEAESNRGAVYKTVFDARRKIRAFLTAHGYIDASPTHE</sequence>
<name>A0A852T3K8_9MICO</name>
<dbReference type="InterPro" id="IPR036388">
    <property type="entry name" value="WH-like_DNA-bd_sf"/>
</dbReference>
<comment type="similarity">
    <text evidence="1">Belongs to the sigma-70 factor family. ECF subfamily.</text>
</comment>
<comment type="caution">
    <text evidence="5">The sequence shown here is derived from an EMBL/GenBank/DDBJ whole genome shotgun (WGS) entry which is preliminary data.</text>
</comment>
<dbReference type="InterPro" id="IPR013324">
    <property type="entry name" value="RNA_pol_sigma_r3/r4-like"/>
</dbReference>
<dbReference type="Proteomes" id="UP000589620">
    <property type="component" value="Unassembled WGS sequence"/>
</dbReference>
<dbReference type="RefSeq" id="WP_179457848.1">
    <property type="nucleotide sequence ID" value="NZ_BAAAPX010000001.1"/>
</dbReference>
<dbReference type="PANTHER" id="PTHR43133">
    <property type="entry name" value="RNA POLYMERASE ECF-TYPE SIGMA FACTO"/>
    <property type="match status" value="1"/>
</dbReference>
<evidence type="ECO:0000256" key="2">
    <source>
        <dbReference type="ARBA" id="ARBA00023015"/>
    </source>
</evidence>
<keyword evidence="6" id="KW-1185">Reference proteome</keyword>
<evidence type="ECO:0000256" key="4">
    <source>
        <dbReference type="ARBA" id="ARBA00023163"/>
    </source>
</evidence>
<dbReference type="PANTHER" id="PTHR43133:SF51">
    <property type="entry name" value="RNA POLYMERASE SIGMA FACTOR"/>
    <property type="match status" value="1"/>
</dbReference>
<dbReference type="InterPro" id="IPR013325">
    <property type="entry name" value="RNA_pol_sigma_r2"/>
</dbReference>
<organism evidence="5 6">
    <name type="scientific">Leifsonia soli</name>
    <dbReference type="NCBI Taxonomy" id="582665"/>
    <lineage>
        <taxon>Bacteria</taxon>
        <taxon>Bacillati</taxon>
        <taxon>Actinomycetota</taxon>
        <taxon>Actinomycetes</taxon>
        <taxon>Micrococcales</taxon>
        <taxon>Microbacteriaceae</taxon>
        <taxon>Leifsonia</taxon>
    </lineage>
</organism>
<keyword evidence="3" id="KW-0731">Sigma factor</keyword>
<evidence type="ECO:0000256" key="3">
    <source>
        <dbReference type="ARBA" id="ARBA00023082"/>
    </source>
</evidence>
<proteinExistence type="inferred from homology"/>
<keyword evidence="4" id="KW-0804">Transcription</keyword>
<dbReference type="AlphaFoldDB" id="A0A852T3K8"/>
<dbReference type="EMBL" id="JACCBJ010000001">
    <property type="protein sequence ID" value="NYD76099.1"/>
    <property type="molecule type" value="Genomic_DNA"/>
</dbReference>
<evidence type="ECO:0000256" key="1">
    <source>
        <dbReference type="ARBA" id="ARBA00010641"/>
    </source>
</evidence>
<reference evidence="5 6" key="1">
    <citation type="submission" date="2020-07" db="EMBL/GenBank/DDBJ databases">
        <title>Sequencing the genomes of 1000 actinobacteria strains.</title>
        <authorList>
            <person name="Klenk H.-P."/>
        </authorList>
    </citation>
    <scope>NUCLEOTIDE SEQUENCE [LARGE SCALE GENOMIC DNA]</scope>
    <source>
        <strain evidence="5 6">DSM 23871</strain>
    </source>
</reference>
<dbReference type="InterPro" id="IPR039425">
    <property type="entry name" value="RNA_pol_sigma-70-like"/>
</dbReference>
<evidence type="ECO:0000313" key="6">
    <source>
        <dbReference type="Proteomes" id="UP000589620"/>
    </source>
</evidence>
<dbReference type="Gene3D" id="1.10.10.10">
    <property type="entry name" value="Winged helix-like DNA-binding domain superfamily/Winged helix DNA-binding domain"/>
    <property type="match status" value="1"/>
</dbReference>
<accession>A0A852T3K8</accession>
<dbReference type="SUPFAM" id="SSF88659">
    <property type="entry name" value="Sigma3 and sigma4 domains of RNA polymerase sigma factors"/>
    <property type="match status" value="1"/>
</dbReference>
<dbReference type="NCBIfam" id="TIGR02937">
    <property type="entry name" value="sigma70-ECF"/>
    <property type="match status" value="1"/>
</dbReference>